<proteinExistence type="inferred from homology"/>
<dbReference type="InterPro" id="IPR002109">
    <property type="entry name" value="Glutaredoxin"/>
</dbReference>
<dbReference type="SUPFAM" id="SSF52833">
    <property type="entry name" value="Thioredoxin-like"/>
    <property type="match status" value="3"/>
</dbReference>
<evidence type="ECO:0000256" key="3">
    <source>
        <dbReference type="ARBA" id="ARBA00023004"/>
    </source>
</evidence>
<evidence type="ECO:0000256" key="5">
    <source>
        <dbReference type="ARBA" id="ARBA00055846"/>
    </source>
</evidence>
<dbReference type="GO" id="GO:0005634">
    <property type="term" value="C:nucleus"/>
    <property type="evidence" value="ECO:0007669"/>
    <property type="project" value="TreeGrafter"/>
</dbReference>
<dbReference type="Pfam" id="PF00085">
    <property type="entry name" value="Thioredoxin"/>
    <property type="match status" value="1"/>
</dbReference>
<dbReference type="Gene3D" id="3.40.30.10">
    <property type="entry name" value="Glutaredoxin"/>
    <property type="match status" value="3"/>
</dbReference>
<dbReference type="PANTHER" id="PTHR10293:SF73">
    <property type="entry name" value="GLUTAREDOXIN-3"/>
    <property type="match status" value="1"/>
</dbReference>
<evidence type="ECO:0000256" key="2">
    <source>
        <dbReference type="ARBA" id="ARBA00022723"/>
    </source>
</evidence>
<keyword evidence="8" id="KW-1185">Reference proteome</keyword>
<name>A0A9P6X8F7_RHIOR</name>
<dbReference type="GO" id="GO:0051537">
    <property type="term" value="F:2 iron, 2 sulfur cluster binding"/>
    <property type="evidence" value="ECO:0007669"/>
    <property type="project" value="TreeGrafter"/>
</dbReference>
<evidence type="ECO:0000259" key="6">
    <source>
        <dbReference type="PROSITE" id="PS51352"/>
    </source>
</evidence>
<keyword evidence="4" id="KW-0411">Iron-sulfur</keyword>
<dbReference type="PANTHER" id="PTHR10293">
    <property type="entry name" value="GLUTAREDOXIN FAMILY MEMBER"/>
    <property type="match status" value="1"/>
</dbReference>
<feature type="domain" description="Thioredoxin" evidence="6">
    <location>
        <begin position="1"/>
        <end position="108"/>
    </location>
</feature>
<protein>
    <recommendedName>
        <fullName evidence="6">Thioredoxin domain-containing protein</fullName>
    </recommendedName>
</protein>
<dbReference type="GO" id="GO:0046872">
    <property type="term" value="F:metal ion binding"/>
    <property type="evidence" value="ECO:0007669"/>
    <property type="project" value="UniProtKB-KW"/>
</dbReference>
<evidence type="ECO:0000313" key="8">
    <source>
        <dbReference type="Proteomes" id="UP000716291"/>
    </source>
</evidence>
<dbReference type="PROSITE" id="PS51354">
    <property type="entry name" value="GLUTAREDOXIN_2"/>
    <property type="match status" value="2"/>
</dbReference>
<keyword evidence="2" id="KW-0479">Metal-binding</keyword>
<evidence type="ECO:0000313" key="7">
    <source>
        <dbReference type="EMBL" id="KAG1307760.1"/>
    </source>
</evidence>
<dbReference type="PROSITE" id="PS51352">
    <property type="entry name" value="THIOREDOXIN_2"/>
    <property type="match status" value="1"/>
</dbReference>
<comment type="caution">
    <text evidence="7">The sequence shown here is derived from an EMBL/GenBank/DDBJ whole genome shotgun (WGS) entry which is preliminary data.</text>
</comment>
<dbReference type="Pfam" id="PF00462">
    <property type="entry name" value="Glutaredoxin"/>
    <property type="match status" value="2"/>
</dbReference>
<dbReference type="InterPro" id="IPR033658">
    <property type="entry name" value="GRX_PICOT-like"/>
</dbReference>
<dbReference type="EMBL" id="JAANQT010000889">
    <property type="protein sequence ID" value="KAG1307760.1"/>
    <property type="molecule type" value="Genomic_DNA"/>
</dbReference>
<dbReference type="CDD" id="cd02984">
    <property type="entry name" value="TRX_PICOT"/>
    <property type="match status" value="1"/>
</dbReference>
<dbReference type="AlphaFoldDB" id="A0A9P6X8F7"/>
<dbReference type="FunFam" id="3.40.30.10:FF:000012">
    <property type="entry name" value="Monothiol glutaredoxin"/>
    <property type="match status" value="2"/>
</dbReference>
<accession>A0A9P6X8F7</accession>
<dbReference type="GO" id="GO:0015036">
    <property type="term" value="F:disulfide oxidoreductase activity"/>
    <property type="evidence" value="ECO:0007669"/>
    <property type="project" value="UniProtKB-ARBA"/>
</dbReference>
<keyword evidence="3" id="KW-0408">Iron</keyword>
<dbReference type="OrthoDB" id="415696at2759"/>
<dbReference type="CDD" id="cd03028">
    <property type="entry name" value="GRX_PICOT_like"/>
    <property type="match status" value="2"/>
</dbReference>
<dbReference type="InterPro" id="IPR004480">
    <property type="entry name" value="Monothiol_GRX-rel"/>
</dbReference>
<comment type="function">
    <text evidence="5">Monothiol glutaredoxin involved in the biogenesis of iron-sulfur clusters. Binds one iron-sulfur cluster per dimer. The iron-sulfur cluster is bound between subunits, and is complexed by a bound glutathione and a cysteine residue from each subunit.</text>
</comment>
<sequence length="331" mass="37013">MSNLIEIRSDAQFNELVGKKDLVFILNFWASWAEPCQQMNEVFAELSTKFPALQFLKIEAEEYPDISEGFEISAVPTFIIIKGGKVVEQIEGAKAAELSNAVVKHAKGILNKFAAAPTASAGTEVKPVKDLNSRLKALIHSAPVMIFIKGTPQQPRCGFSRQLVGLLAEQKVKYSSFNILADEDVRQGLKAYSDWPTYPQVYVNGELIGGLDIVKEMIASGEFQEMLPKEKDLSTRLQELIEKQPVMVFIKGTPEEPRCGFSRQMVALLNERHVKYGHFDILTDDEVRQGLKAHVDWPTFPMLFYKGELLGGLDIVKEMIESGEFDQVITA</sequence>
<dbReference type="InterPro" id="IPR013766">
    <property type="entry name" value="Thioredoxin_domain"/>
</dbReference>
<comment type="similarity">
    <text evidence="1">Belongs to the glutaredoxin family. Monothiol subfamily.</text>
</comment>
<evidence type="ECO:0000256" key="1">
    <source>
        <dbReference type="ARBA" id="ARBA00009630"/>
    </source>
</evidence>
<dbReference type="Proteomes" id="UP000716291">
    <property type="component" value="Unassembled WGS sequence"/>
</dbReference>
<reference evidence="7" key="1">
    <citation type="journal article" date="2020" name="Microb. Genom.">
        <title>Genetic diversity of clinical and environmental Mucorales isolates obtained from an investigation of mucormycosis cases among solid organ transplant recipients.</title>
        <authorList>
            <person name="Nguyen M.H."/>
            <person name="Kaul D."/>
            <person name="Muto C."/>
            <person name="Cheng S.J."/>
            <person name="Richter R.A."/>
            <person name="Bruno V.M."/>
            <person name="Liu G."/>
            <person name="Beyhan S."/>
            <person name="Sundermann A.J."/>
            <person name="Mounaud S."/>
            <person name="Pasculle A.W."/>
            <person name="Nierman W.C."/>
            <person name="Driscoll E."/>
            <person name="Cumbie R."/>
            <person name="Clancy C.J."/>
            <person name="Dupont C.L."/>
        </authorList>
    </citation>
    <scope>NUCLEOTIDE SEQUENCE</scope>
    <source>
        <strain evidence="7">GL11</strain>
    </source>
</reference>
<dbReference type="NCBIfam" id="TIGR00365">
    <property type="entry name" value="Grx4 family monothiol glutaredoxin"/>
    <property type="match status" value="1"/>
</dbReference>
<dbReference type="InterPro" id="IPR036249">
    <property type="entry name" value="Thioredoxin-like_sf"/>
</dbReference>
<dbReference type="GO" id="GO:0006879">
    <property type="term" value="P:intracellular iron ion homeostasis"/>
    <property type="evidence" value="ECO:0007669"/>
    <property type="project" value="TreeGrafter"/>
</dbReference>
<evidence type="ECO:0000256" key="4">
    <source>
        <dbReference type="ARBA" id="ARBA00023014"/>
    </source>
</evidence>
<dbReference type="FunFam" id="3.40.30.10:FF:000092">
    <property type="entry name" value="Monothiol glutaredoxin"/>
    <property type="match status" value="1"/>
</dbReference>
<organism evidence="7 8">
    <name type="scientific">Rhizopus oryzae</name>
    <name type="common">Mucormycosis agent</name>
    <name type="synonym">Rhizopus arrhizus var. delemar</name>
    <dbReference type="NCBI Taxonomy" id="64495"/>
    <lineage>
        <taxon>Eukaryota</taxon>
        <taxon>Fungi</taxon>
        <taxon>Fungi incertae sedis</taxon>
        <taxon>Mucoromycota</taxon>
        <taxon>Mucoromycotina</taxon>
        <taxon>Mucoromycetes</taxon>
        <taxon>Mucorales</taxon>
        <taxon>Mucorineae</taxon>
        <taxon>Rhizopodaceae</taxon>
        <taxon>Rhizopus</taxon>
    </lineage>
</organism>
<dbReference type="GO" id="GO:0005829">
    <property type="term" value="C:cytosol"/>
    <property type="evidence" value="ECO:0007669"/>
    <property type="project" value="TreeGrafter"/>
</dbReference>
<gene>
    <name evidence="7" type="ORF">G6F64_006565</name>
</gene>